<evidence type="ECO:0000313" key="5">
    <source>
        <dbReference type="EMBL" id="KGL40832.1"/>
    </source>
</evidence>
<dbReference type="EMBL" id="JAARVG010000001">
    <property type="protein sequence ID" value="MBC1792149.1"/>
    <property type="molecule type" value="Genomic_DNA"/>
</dbReference>
<protein>
    <submittedName>
        <fullName evidence="6">GntR family transcriptional regulator</fullName>
    </submittedName>
</protein>
<name>A0A099W753_9LIST</name>
<dbReference type="PANTHER" id="PTHR43537:SF5">
    <property type="entry name" value="UXU OPERON TRANSCRIPTIONAL REGULATOR"/>
    <property type="match status" value="1"/>
</dbReference>
<keyword evidence="14" id="KW-1185">Reference proteome</keyword>
<reference evidence="15 16" key="2">
    <citation type="submission" date="2020-03" db="EMBL/GenBank/DDBJ databases">
        <title>Soil Listeria distribution.</title>
        <authorList>
            <person name="Liao J."/>
            <person name="Wiedmann M."/>
        </authorList>
    </citation>
    <scope>NUCLEOTIDE SEQUENCE [LARGE SCALE GENOMIC DNA]</scope>
    <source>
        <strain evidence="13 21">FSL L7-0149</strain>
        <strain evidence="12 15">FSL L7-0360</strain>
        <strain evidence="10 16">FSL L7-0978</strain>
        <strain evidence="11 20">FSL L7-0990</strain>
        <strain evidence="9 19">FSL L7-1017</strain>
        <strain evidence="7 17">FSL L7-1387</strain>
        <strain evidence="8 22">FSL L7-1427</strain>
        <strain evidence="6 18">FSL L7-1816</strain>
    </source>
</reference>
<evidence type="ECO:0000313" key="11">
    <source>
        <dbReference type="EMBL" id="MBC1795398.1"/>
    </source>
</evidence>
<evidence type="ECO:0000313" key="7">
    <source>
        <dbReference type="EMBL" id="MBC1560804.1"/>
    </source>
</evidence>
<dbReference type="EMBL" id="JAARVD010000001">
    <property type="protein sequence ID" value="MBC1795398.1"/>
    <property type="molecule type" value="Genomic_DNA"/>
</dbReference>
<dbReference type="InterPro" id="IPR036388">
    <property type="entry name" value="WH-like_DNA-bd_sf"/>
</dbReference>
<dbReference type="AlphaFoldDB" id="A0A099W753"/>
<dbReference type="EMBL" id="JAAROV010000001">
    <property type="protein sequence ID" value="MBC1315474.1"/>
    <property type="molecule type" value="Genomic_DNA"/>
</dbReference>
<feature type="domain" description="HTH gntR-type" evidence="4">
    <location>
        <begin position="7"/>
        <end position="74"/>
    </location>
</feature>
<dbReference type="Proteomes" id="UP000029844">
    <property type="component" value="Unassembled WGS sequence"/>
</dbReference>
<dbReference type="RefSeq" id="WP_036086110.1">
    <property type="nucleotide sequence ID" value="NZ_CBCSHQ010000004.1"/>
</dbReference>
<dbReference type="PROSITE" id="PS50949">
    <property type="entry name" value="HTH_GNTR"/>
    <property type="match status" value="1"/>
</dbReference>
<keyword evidence="2" id="KW-0238">DNA-binding</keyword>
<dbReference type="InterPro" id="IPR000524">
    <property type="entry name" value="Tscrpt_reg_HTH_GntR"/>
</dbReference>
<organism evidence="5 14">
    <name type="scientific">Listeria booriae</name>
    <dbReference type="NCBI Taxonomy" id="1552123"/>
    <lineage>
        <taxon>Bacteria</taxon>
        <taxon>Bacillati</taxon>
        <taxon>Bacillota</taxon>
        <taxon>Bacilli</taxon>
        <taxon>Bacillales</taxon>
        <taxon>Listeriaceae</taxon>
        <taxon>Listeria</taxon>
    </lineage>
</organism>
<evidence type="ECO:0000313" key="6">
    <source>
        <dbReference type="EMBL" id="MBC1315474.1"/>
    </source>
</evidence>
<evidence type="ECO:0000313" key="8">
    <source>
        <dbReference type="EMBL" id="MBC1564569.1"/>
    </source>
</evidence>
<dbReference type="Proteomes" id="UP000586951">
    <property type="component" value="Unassembled WGS sequence"/>
</dbReference>
<evidence type="ECO:0000313" key="15">
    <source>
        <dbReference type="Proteomes" id="UP000529446"/>
    </source>
</evidence>
<evidence type="ECO:0000256" key="2">
    <source>
        <dbReference type="ARBA" id="ARBA00023125"/>
    </source>
</evidence>
<evidence type="ECO:0000313" key="14">
    <source>
        <dbReference type="Proteomes" id="UP000029844"/>
    </source>
</evidence>
<accession>A0A099W753</accession>
<dbReference type="EMBL" id="JAARRU010000001">
    <property type="protein sequence ID" value="MBC1564569.1"/>
    <property type="molecule type" value="Genomic_DNA"/>
</dbReference>
<dbReference type="EMBL" id="JAARUV010000001">
    <property type="protein sequence ID" value="MBC1778035.1"/>
    <property type="molecule type" value="Genomic_DNA"/>
</dbReference>
<dbReference type="eggNOG" id="COG1802">
    <property type="taxonomic scope" value="Bacteria"/>
</dbReference>
<keyword evidence="3" id="KW-0804">Transcription</keyword>
<dbReference type="Proteomes" id="UP000539064">
    <property type="component" value="Unassembled WGS sequence"/>
</dbReference>
<evidence type="ECO:0000313" key="21">
    <source>
        <dbReference type="Proteomes" id="UP000553016"/>
    </source>
</evidence>
<evidence type="ECO:0000313" key="9">
    <source>
        <dbReference type="EMBL" id="MBC1778035.1"/>
    </source>
</evidence>
<evidence type="ECO:0000313" key="22">
    <source>
        <dbReference type="Proteomes" id="UP000586951"/>
    </source>
</evidence>
<evidence type="ECO:0000313" key="20">
    <source>
        <dbReference type="Proteomes" id="UP000548082"/>
    </source>
</evidence>
<dbReference type="InterPro" id="IPR036390">
    <property type="entry name" value="WH_DNA-bd_sf"/>
</dbReference>
<dbReference type="GO" id="GO:0003700">
    <property type="term" value="F:DNA-binding transcription factor activity"/>
    <property type="evidence" value="ECO:0007669"/>
    <property type="project" value="InterPro"/>
</dbReference>
<reference evidence="5 14" key="1">
    <citation type="submission" date="2014-05" db="EMBL/GenBank/DDBJ databases">
        <title>Novel Listeriaceae from food processing environments.</title>
        <authorList>
            <person name="den Bakker H.C."/>
        </authorList>
    </citation>
    <scope>NUCLEOTIDE SEQUENCE [LARGE SCALE GENOMIC DNA]</scope>
    <source>
        <strain evidence="5 14">FSL A5-0281</strain>
    </source>
</reference>
<sequence length="215" mass="25492">MSKTGQETLESKAHRMIKEKIRCGEYQVGQRLIEADVSRELELSRTPVRKAFAMLTVDGYLEFEDYKGVIVKNCAITKERYIEMLDVMELFMIATIDKIEAKSLNFSNQHLFDMVAKFLSIENPTDRECMEYQRWFINEILSYAKNEYYLQVVNQFYDDLLEFGEPDVFQSAMKLFDKTLDNYIACGRFIEFHKFDEARAIVKQIINDRILFIFR</sequence>
<proteinExistence type="predicted"/>
<evidence type="ECO:0000259" key="4">
    <source>
        <dbReference type="PROSITE" id="PS50949"/>
    </source>
</evidence>
<dbReference type="Pfam" id="PF00392">
    <property type="entry name" value="GntR"/>
    <property type="match status" value="1"/>
</dbReference>
<dbReference type="EMBL" id="JAARXI010000006">
    <property type="protein sequence ID" value="MBC2117282.1"/>
    <property type="molecule type" value="Genomic_DNA"/>
</dbReference>
<evidence type="ECO:0000313" key="12">
    <source>
        <dbReference type="EMBL" id="MBC2117282.1"/>
    </source>
</evidence>
<dbReference type="Proteomes" id="UP000548082">
    <property type="component" value="Unassembled WGS sequence"/>
</dbReference>
<evidence type="ECO:0000313" key="19">
    <source>
        <dbReference type="Proteomes" id="UP000547643"/>
    </source>
</evidence>
<dbReference type="EMBL" id="JAARRW010000001">
    <property type="protein sequence ID" value="MBC1560804.1"/>
    <property type="molecule type" value="Genomic_DNA"/>
</dbReference>
<evidence type="ECO:0000313" key="17">
    <source>
        <dbReference type="Proteomes" id="UP000541955"/>
    </source>
</evidence>
<gene>
    <name evidence="5" type="ORF">EP57_09765</name>
    <name evidence="6" type="ORF">HB811_01700</name>
    <name evidence="7" type="ORF">HB902_01885</name>
    <name evidence="8" type="ORF">HB907_04075</name>
    <name evidence="9" type="ORF">HCA46_04220</name>
    <name evidence="10" type="ORF">HCA52_01865</name>
    <name evidence="11" type="ORF">HCA55_01620</name>
    <name evidence="12" type="ORF">HCB06_11705</name>
    <name evidence="13" type="ORF">HCB35_01900</name>
</gene>
<dbReference type="GO" id="GO:0003677">
    <property type="term" value="F:DNA binding"/>
    <property type="evidence" value="ECO:0007669"/>
    <property type="project" value="UniProtKB-KW"/>
</dbReference>
<dbReference type="OrthoDB" id="9782299at2"/>
<evidence type="ECO:0000256" key="3">
    <source>
        <dbReference type="ARBA" id="ARBA00023163"/>
    </source>
</evidence>
<evidence type="ECO:0000313" key="16">
    <source>
        <dbReference type="Proteomes" id="UP000539064"/>
    </source>
</evidence>
<comment type="caution">
    <text evidence="5">The sequence shown here is derived from an EMBL/GenBank/DDBJ whole genome shotgun (WGS) entry which is preliminary data.</text>
</comment>
<evidence type="ECO:0000313" key="13">
    <source>
        <dbReference type="EMBL" id="MBC2239214.1"/>
    </source>
</evidence>
<dbReference type="GeneID" id="58717659"/>
<dbReference type="EMBL" id="JNFA01000023">
    <property type="protein sequence ID" value="KGL40832.1"/>
    <property type="molecule type" value="Genomic_DNA"/>
</dbReference>
<dbReference type="Proteomes" id="UP000541955">
    <property type="component" value="Unassembled WGS sequence"/>
</dbReference>
<dbReference type="Proteomes" id="UP000543379">
    <property type="component" value="Unassembled WGS sequence"/>
</dbReference>
<dbReference type="Proteomes" id="UP000553016">
    <property type="component" value="Unassembled WGS sequence"/>
</dbReference>
<dbReference type="PANTHER" id="PTHR43537">
    <property type="entry name" value="TRANSCRIPTIONAL REGULATOR, GNTR FAMILY"/>
    <property type="match status" value="1"/>
</dbReference>
<keyword evidence="1" id="KW-0805">Transcription regulation</keyword>
<evidence type="ECO:0000313" key="18">
    <source>
        <dbReference type="Proteomes" id="UP000543379"/>
    </source>
</evidence>
<dbReference type="SUPFAM" id="SSF46785">
    <property type="entry name" value="Winged helix' DNA-binding domain"/>
    <property type="match status" value="1"/>
</dbReference>
<dbReference type="STRING" id="1552123.EP57_09765"/>
<dbReference type="EMBL" id="JAARZA010000001">
    <property type="protein sequence ID" value="MBC2239214.1"/>
    <property type="molecule type" value="Genomic_DNA"/>
</dbReference>
<dbReference type="Proteomes" id="UP000529446">
    <property type="component" value="Unassembled WGS sequence"/>
</dbReference>
<dbReference type="Gene3D" id="1.10.10.10">
    <property type="entry name" value="Winged helix-like DNA-binding domain superfamily/Winged helix DNA-binding domain"/>
    <property type="match status" value="1"/>
</dbReference>
<evidence type="ECO:0000256" key="1">
    <source>
        <dbReference type="ARBA" id="ARBA00023015"/>
    </source>
</evidence>
<dbReference type="SMART" id="SM00345">
    <property type="entry name" value="HTH_GNTR"/>
    <property type="match status" value="1"/>
</dbReference>
<evidence type="ECO:0000313" key="10">
    <source>
        <dbReference type="EMBL" id="MBC1792149.1"/>
    </source>
</evidence>
<dbReference type="Proteomes" id="UP000547643">
    <property type="component" value="Unassembled WGS sequence"/>
</dbReference>